<dbReference type="Gene3D" id="2.60.60.20">
    <property type="entry name" value="PLAT/LH2 domain"/>
    <property type="match status" value="2"/>
</dbReference>
<feature type="transmembrane region" description="Helical" evidence="12">
    <location>
        <begin position="2330"/>
        <end position="2352"/>
    </location>
</feature>
<dbReference type="Pfam" id="PF01477">
    <property type="entry name" value="PLAT"/>
    <property type="match status" value="2"/>
</dbReference>
<feature type="transmembrane region" description="Helical" evidence="12">
    <location>
        <begin position="2228"/>
        <end position="2248"/>
    </location>
</feature>
<feature type="chain" id="PRO_5042293699" evidence="13">
    <location>
        <begin position="24"/>
        <end position="2402"/>
    </location>
</feature>
<organism evidence="16 17">
    <name type="scientific">Pelobates cultripes</name>
    <name type="common">Western spadefoot toad</name>
    <dbReference type="NCBI Taxonomy" id="61616"/>
    <lineage>
        <taxon>Eukaryota</taxon>
        <taxon>Metazoa</taxon>
        <taxon>Chordata</taxon>
        <taxon>Craniata</taxon>
        <taxon>Vertebrata</taxon>
        <taxon>Euteleostomi</taxon>
        <taxon>Amphibia</taxon>
        <taxon>Batrachia</taxon>
        <taxon>Anura</taxon>
        <taxon>Pelobatoidea</taxon>
        <taxon>Pelobatidae</taxon>
        <taxon>Pelobates</taxon>
    </lineage>
</organism>
<dbReference type="InterPro" id="IPR051223">
    <property type="entry name" value="Polycystin"/>
</dbReference>
<feature type="transmembrane region" description="Helical" evidence="12">
    <location>
        <begin position="1815"/>
        <end position="1839"/>
    </location>
</feature>
<evidence type="ECO:0000256" key="10">
    <source>
        <dbReference type="PROSITE-ProRule" id="PRU00152"/>
    </source>
</evidence>
<dbReference type="Gene3D" id="2.60.220.50">
    <property type="match status" value="2"/>
</dbReference>
<dbReference type="Gene3D" id="3.10.100.10">
    <property type="entry name" value="Mannose-Binding Protein A, subunit A"/>
    <property type="match status" value="1"/>
</dbReference>
<dbReference type="PANTHER" id="PTHR10877:SF195">
    <property type="entry name" value="POLYCYSTIC KIDNEY DISEASE PROTEIN 1-LIKE 3 ISOFORM X1"/>
    <property type="match status" value="1"/>
</dbReference>
<feature type="transmembrane region" description="Helical" evidence="12">
    <location>
        <begin position="823"/>
        <end position="844"/>
    </location>
</feature>
<gene>
    <name evidence="16" type="ORF">PECUL_23A054027</name>
</gene>
<keyword evidence="7 12" id="KW-0472">Membrane</keyword>
<dbReference type="Pfam" id="PF01825">
    <property type="entry name" value="GPS"/>
    <property type="match status" value="2"/>
</dbReference>
<feature type="transmembrane region" description="Helical" evidence="12">
    <location>
        <begin position="1912"/>
        <end position="1932"/>
    </location>
</feature>
<feature type="transmembrane region" description="Helical" evidence="12">
    <location>
        <begin position="1581"/>
        <end position="1603"/>
    </location>
</feature>
<dbReference type="InterPro" id="IPR001024">
    <property type="entry name" value="PLAT/LH2_dom"/>
</dbReference>
<feature type="signal peptide" evidence="13">
    <location>
        <begin position="1"/>
        <end position="23"/>
    </location>
</feature>
<feature type="transmembrane region" description="Helical" evidence="12">
    <location>
        <begin position="1782"/>
        <end position="1803"/>
    </location>
</feature>
<dbReference type="InterPro" id="IPR000203">
    <property type="entry name" value="GPS"/>
</dbReference>
<dbReference type="PROSITE" id="PS50095">
    <property type="entry name" value="PLAT"/>
    <property type="match status" value="2"/>
</dbReference>
<evidence type="ECO:0000256" key="5">
    <source>
        <dbReference type="ARBA" id="ARBA00022734"/>
    </source>
</evidence>
<evidence type="ECO:0000256" key="12">
    <source>
        <dbReference type="SAM" id="Phobius"/>
    </source>
</evidence>
<dbReference type="PROSITE" id="PS51257">
    <property type="entry name" value="PROKAR_LIPOPROTEIN"/>
    <property type="match status" value="1"/>
</dbReference>
<dbReference type="InterPro" id="IPR016187">
    <property type="entry name" value="CTDL_fold"/>
</dbReference>
<evidence type="ECO:0000256" key="13">
    <source>
        <dbReference type="SAM" id="SignalP"/>
    </source>
</evidence>
<evidence type="ECO:0000259" key="14">
    <source>
        <dbReference type="PROSITE" id="PS50095"/>
    </source>
</evidence>
<dbReference type="EMBL" id="OW240923">
    <property type="protein sequence ID" value="CAH2324015.1"/>
    <property type="molecule type" value="Genomic_DNA"/>
</dbReference>
<dbReference type="GO" id="GO:0016020">
    <property type="term" value="C:membrane"/>
    <property type="evidence" value="ECO:0007669"/>
    <property type="project" value="UniProtKB-SubCell"/>
</dbReference>
<comment type="similarity">
    <text evidence="2">Belongs to the polycystin family.</text>
</comment>
<evidence type="ECO:0000256" key="6">
    <source>
        <dbReference type="ARBA" id="ARBA00022989"/>
    </source>
</evidence>
<evidence type="ECO:0000313" key="16">
    <source>
        <dbReference type="EMBL" id="CAH2324015.1"/>
    </source>
</evidence>
<dbReference type="FunFam" id="1.10.287.70:FF:000086">
    <property type="entry name" value="Polycystic kidney disease 2"/>
    <property type="match status" value="1"/>
</dbReference>
<dbReference type="InterPro" id="IPR042060">
    <property type="entry name" value="PLAT_polycystin1"/>
</dbReference>
<dbReference type="SMART" id="SM00308">
    <property type="entry name" value="LH2"/>
    <property type="match status" value="2"/>
</dbReference>
<dbReference type="SMART" id="SM00303">
    <property type="entry name" value="GPS"/>
    <property type="match status" value="2"/>
</dbReference>
<evidence type="ECO:0000256" key="7">
    <source>
        <dbReference type="ARBA" id="ARBA00023136"/>
    </source>
</evidence>
<feature type="transmembrane region" description="Helical" evidence="12">
    <location>
        <begin position="2300"/>
        <end position="2318"/>
    </location>
</feature>
<feature type="transmembrane region" description="Helical" evidence="12">
    <location>
        <begin position="575"/>
        <end position="594"/>
    </location>
</feature>
<sequence length="2402" mass="271408">MRRVLDLVYCVIFLLSAQQGILTASSCLGPSVSYLGSCYQFVQQRTNYWGAQNSCLACEGQLANVSDGSVLAFLVEQLNQSSMWWVRLDTKESDNPITTCTVLQKSSYSFEVRETTCLQVTNFICQTEGKNCNMESNEMNPNTSTTQNMQSSVAFRRRRSAGESPFYPDLLAMADQLTNLPTIGGSNLSELLIEIDDAMQDKEERNITELAGTMSLLEELNQKIQDPKVRSTQQFSNLSDIVFFGINSVLQSALSSCSAVVMTAQERQSLVNSALDILDAMETSILSSLSPISTAVTVQTPMFSILLQSINSSNLGHMVLSFSNNMSGTVAKAVLPSQAALNPVIKGLPSVQIQMRTFAQSPFLSDSSFNVSGTIASLSFLSGIQELQLQNLSDYFQIILPRSSLDIKTPTKIKTIMDNGLLLSLKDIPLQSTLVIIVTVTHGVPLQLYQGRNIISESAKTQGSDQDSYTWILTPDLLPNTTSPHTFFVCSTNSSGTQSMQMTFSSFTAHCGFWDNNTEHWRSTGCKVGPQTTNEQIQCLCNHLSFFGSSFFVPPVQIDVTRTAEYFSQISENPVMVVLLACFYACYILVVIWARRMDLRDQSQSRVILPRDNDPCALYRYRITVCTGHRRNAATSSKVSLILCGSQSQCGPVLLTDGRSGMFKSSSVDIFLLSTPYPLGDLKAITLSHDGTGPRKSWYVIQVTAQDIQLKKSWHFLCNAWLSLPPKGDSLSKTFPAANEQELTSFRNIFLKKTIRGLRDEHIWISVLNHPARSVFTRVQRVSCCMCLLLCTIVINLMFWEMPQATYPVLISVGSFSMTWKDIMIGFESALLMFPVNILIIFIFRNTQPRESGAVCAKTKKGTQVPASKCIKMMQSHPRNLKSVIEDMEKIAQTLNQISWINLELEMKLEPALRIGMLLDLILHMLQKQPPLSVSMPLAQLPVDELQALFVAHFISRKLRKVSQDLKRLGLEEFQDKQQYDNCLTQLQSLIHVLDKSTPPLPSQRSSQKQPVAKKRRLPWWFLLIGWSLLLSISAVSTYFTMMYGFRYGKQSSIRWIISMALSLFQSIFILQPLKVVGFAVFFALVLKKVEEEEEEDEDFLDTEMSGTAPSRAASGISATASPPGGGRAPWSKMVNTMNKQLQNTVMRVLEIILQRNESSNSEESRANLTKTQNLSLKINITSEDQTLVATVQPDIKVPIILYLGYQEKPNSTYFMDNVSLPSDNSYTWVVSPDQMNGSGIYYITVNVTNQSIWDERDILFFSVDMFSTQCVYWNKLASEWSEKGCHVGGKSTVNQTQCLCNHLTFFGVTFFVMPHVVDLSDTLSLFANVSKNPVGLALLGALIGFYLVVVAWASRKDKEDIKKVRVAILTDNDAAHHIRYVIKVCTGHRKGAGTTSKVVVTLYGSEGQSEPHILSDPEKQVFTRGSVDVFLLKTRYLGELHSLRLWHSNSGTSPSWYVYRVSVIDLAAQKTWYFFCDCWLASDVADCQLDRIFPTASKGDIMSLRYLFFSGSVEKFLKDHLWLSVWTRCAWSPFTRVQRICCCMSLLFCSLVINIMFWNLQGDGNSQPGQFFITFTQIQISIQSAMMLVPVNLLIVQMFQLIQVQVKQVIIPQNKLRVTLPPKPPSKEAATEHLLKDLKEIVDFLQKYVVQVLGENPEKPVSSNTDPVLQEVETLSNLIQSYICVQEPQNTKLANVMTPHQCLFLHRLYKVLEQLKFDVSSVDLSYVAKPINYIQATNILYDLQDLLRSKNVTGSPLPSSVTTSFPVVTQQRTQCIKMPKAFTFLCWVLLFGISGFSAYYMVLLSLDMTKEKATSWLISMLLSFFQSLFVLPPLKVLGQTVFLFRVMRRSNIEDSSEEQQLYGILSLLADRPDWELSGFRDQSEPAYQAPANRNTTSLKTQKLMERRLYQLIHDIIVHILFLITTMMMAYADKSPNEYILYSAMQNSFSTAFNNIQNIQDFYSWSSVSLLPNLYSKYPGFITDGNCFLVGPPRIRQVRVLENSFGNEGLYNAEDTKSYGPGWTPRISNDSVDDWWKYHTGDELGESPLWAQLGTYSGGGYLASLGMNKSFASRVLTELKNKNWLDSLTKAVFVEFNVYNANVNLFCLANLILETNMIGKFWKSVDMQIMRLYQNTSGVWSMQFVSDIVFMIILLYIIIQQILRLKTQKWAYFYSSKNLLDLSIVAISCCNTGLYIKRMFLRRKAVELYHQDHEKFVSLYETATVDSAYTYGTAFLVALMTVKLWRLLSLNPNLHLIMITFRKAWNEIGGFLFTILILLVAYSISCNLLFGWSIYNYRTFFNSIVTIISLLVGIFNYDKVLDLDPVLGSMLIFTCVIFLVFVVLNIFFSALLDVFSKERQCPTHFEEKEIVDLLFVRLSGLFGLQKKPETSDEDSTEKDKKM</sequence>
<dbReference type="InterPro" id="IPR003915">
    <property type="entry name" value="PKD_2"/>
</dbReference>
<accession>A0AAD1TCB7</accession>
<feature type="transmembrane region" description="Helical" evidence="12">
    <location>
        <begin position="1337"/>
        <end position="1354"/>
    </location>
</feature>
<dbReference type="GO" id="GO:0030246">
    <property type="term" value="F:carbohydrate binding"/>
    <property type="evidence" value="ECO:0007669"/>
    <property type="project" value="UniProtKB-KW"/>
</dbReference>
<feature type="region of interest" description="Disordered" evidence="11">
    <location>
        <begin position="1097"/>
        <end position="1128"/>
    </location>
</feature>
<dbReference type="SUPFAM" id="SSF56436">
    <property type="entry name" value="C-type lectin-like"/>
    <property type="match status" value="1"/>
</dbReference>
<keyword evidence="17" id="KW-1185">Reference proteome</keyword>
<evidence type="ECO:0000256" key="3">
    <source>
        <dbReference type="ARBA" id="ARBA00022692"/>
    </source>
</evidence>
<dbReference type="GO" id="GO:0005509">
    <property type="term" value="F:calcium ion binding"/>
    <property type="evidence" value="ECO:0007669"/>
    <property type="project" value="InterPro"/>
</dbReference>
<feature type="transmembrane region" description="Helical" evidence="12">
    <location>
        <begin position="2179"/>
        <end position="2196"/>
    </location>
</feature>
<feature type="transmembrane region" description="Helical" evidence="12">
    <location>
        <begin position="2269"/>
        <end position="2294"/>
    </location>
</feature>
<feature type="domain" description="GAIN-B" evidence="15">
    <location>
        <begin position="376"/>
        <end position="559"/>
    </location>
</feature>
<keyword evidence="3 12" id="KW-0812">Transmembrane</keyword>
<dbReference type="PANTHER" id="PTHR10877">
    <property type="entry name" value="POLYCYSTIN FAMILY MEMBER"/>
    <property type="match status" value="1"/>
</dbReference>
<dbReference type="InterPro" id="IPR016186">
    <property type="entry name" value="C-type_lectin-like/link_sf"/>
</dbReference>
<feature type="transmembrane region" description="Helical" evidence="12">
    <location>
        <begin position="2140"/>
        <end position="2159"/>
    </location>
</feature>
<evidence type="ECO:0000256" key="9">
    <source>
        <dbReference type="ARBA" id="ARBA00023180"/>
    </source>
</evidence>
<evidence type="ECO:0000256" key="2">
    <source>
        <dbReference type="ARBA" id="ARBA00007200"/>
    </source>
</evidence>
<keyword evidence="6 12" id="KW-1133">Transmembrane helix</keyword>
<reference evidence="16" key="1">
    <citation type="submission" date="2022-03" db="EMBL/GenBank/DDBJ databases">
        <authorList>
            <person name="Alioto T."/>
            <person name="Alioto T."/>
            <person name="Gomez Garrido J."/>
        </authorList>
    </citation>
    <scope>NUCLEOTIDE SEQUENCE</scope>
</reference>
<dbReference type="PROSITE" id="PS50221">
    <property type="entry name" value="GAIN_B"/>
    <property type="match status" value="2"/>
</dbReference>
<dbReference type="PRINTS" id="PR01433">
    <property type="entry name" value="POLYCYSTIN2"/>
</dbReference>
<keyword evidence="9" id="KW-0325">Glycoprotein</keyword>
<name>A0AAD1TCB7_PELCU</name>
<comment type="subcellular location">
    <subcellularLocation>
        <location evidence="1">Membrane</location>
        <topology evidence="1">Multi-pass membrane protein</topology>
    </subcellularLocation>
</comment>
<dbReference type="CDD" id="cd00037">
    <property type="entry name" value="CLECT"/>
    <property type="match status" value="1"/>
</dbReference>
<dbReference type="InterPro" id="IPR046791">
    <property type="entry name" value="Polycystin_dom"/>
</dbReference>
<feature type="transmembrane region" description="Helical" evidence="12">
    <location>
        <begin position="1054"/>
        <end position="1087"/>
    </location>
</feature>
<keyword evidence="5" id="KW-0430">Lectin</keyword>
<dbReference type="InterPro" id="IPR057244">
    <property type="entry name" value="GAIN_B"/>
</dbReference>
<feature type="transmembrane region" description="Helical" evidence="12">
    <location>
        <begin position="1018"/>
        <end position="1042"/>
    </location>
</feature>
<dbReference type="CDD" id="cd01752">
    <property type="entry name" value="PLAT_polycystin"/>
    <property type="match status" value="1"/>
</dbReference>
<evidence type="ECO:0000256" key="8">
    <source>
        <dbReference type="ARBA" id="ARBA00023157"/>
    </source>
</evidence>
<dbReference type="InterPro" id="IPR013122">
    <property type="entry name" value="PKD1_2_channel"/>
</dbReference>
<evidence type="ECO:0000256" key="4">
    <source>
        <dbReference type="ARBA" id="ARBA00022729"/>
    </source>
</evidence>
<evidence type="ECO:0000256" key="11">
    <source>
        <dbReference type="SAM" id="MobiDB-lite"/>
    </source>
</evidence>
<keyword evidence="8" id="KW-1015">Disulfide bond</keyword>
<dbReference type="SUPFAM" id="SSF49723">
    <property type="entry name" value="Lipase/lipooxygenase domain (PLAT/LH2 domain)"/>
    <property type="match status" value="2"/>
</dbReference>
<proteinExistence type="inferred from homology"/>
<dbReference type="InterPro" id="IPR046338">
    <property type="entry name" value="GAIN_dom_sf"/>
</dbReference>
<dbReference type="Pfam" id="PF20519">
    <property type="entry name" value="Polycystin_dom"/>
    <property type="match status" value="1"/>
</dbReference>
<feature type="transmembrane region" description="Helical" evidence="12">
    <location>
        <begin position="782"/>
        <end position="803"/>
    </location>
</feature>
<evidence type="ECO:0000259" key="15">
    <source>
        <dbReference type="PROSITE" id="PS50221"/>
    </source>
</evidence>
<protein>
    <submittedName>
        <fullName evidence="16">Polycystic kidney disease 1-like 3</fullName>
    </submittedName>
</protein>
<dbReference type="GO" id="GO:0005262">
    <property type="term" value="F:calcium channel activity"/>
    <property type="evidence" value="ECO:0007669"/>
    <property type="project" value="TreeGrafter"/>
</dbReference>
<dbReference type="InterPro" id="IPR036392">
    <property type="entry name" value="PLAT/LH2_dom_sf"/>
</dbReference>
<dbReference type="Pfam" id="PF08016">
    <property type="entry name" value="PKD_channel"/>
    <property type="match status" value="1"/>
</dbReference>
<evidence type="ECO:0000313" key="17">
    <source>
        <dbReference type="Proteomes" id="UP001295444"/>
    </source>
</evidence>
<keyword evidence="4 13" id="KW-0732">Signal</keyword>
<feature type="domain" description="GAIN-B" evidence="15">
    <location>
        <begin position="1171"/>
        <end position="1320"/>
    </location>
</feature>
<dbReference type="GO" id="GO:0050982">
    <property type="term" value="P:detection of mechanical stimulus"/>
    <property type="evidence" value="ECO:0007669"/>
    <property type="project" value="TreeGrafter"/>
</dbReference>
<evidence type="ECO:0000256" key="1">
    <source>
        <dbReference type="ARBA" id="ARBA00004141"/>
    </source>
</evidence>
<comment type="caution">
    <text evidence="10">Lacks conserved residue(s) required for the propagation of feature annotation.</text>
</comment>
<feature type="transmembrane region" description="Helical" evidence="12">
    <location>
        <begin position="1299"/>
        <end position="1317"/>
    </location>
</feature>
<dbReference type="Proteomes" id="UP001295444">
    <property type="component" value="Chromosome 12"/>
</dbReference>
<feature type="transmembrane region" description="Helical" evidence="12">
    <location>
        <begin position="1541"/>
        <end position="1561"/>
    </location>
</feature>
<feature type="domain" description="PLAT" evidence="14">
    <location>
        <begin position="619"/>
        <end position="736"/>
    </location>
</feature>
<dbReference type="FunFam" id="2.60.60.20:FF:000008">
    <property type="entry name" value="Polycystic kidney disease 1-like 2, isoform CRA_a"/>
    <property type="match status" value="1"/>
</dbReference>
<feature type="domain" description="PLAT" evidence="14">
    <location>
        <begin position="1379"/>
        <end position="1495"/>
    </location>
</feature>